<organism evidence="1">
    <name type="scientific">uncultured Caudovirales phage</name>
    <dbReference type="NCBI Taxonomy" id="2100421"/>
    <lineage>
        <taxon>Viruses</taxon>
        <taxon>Duplodnaviria</taxon>
        <taxon>Heunggongvirae</taxon>
        <taxon>Uroviricota</taxon>
        <taxon>Caudoviricetes</taxon>
        <taxon>Peduoviridae</taxon>
        <taxon>Maltschvirus</taxon>
        <taxon>Maltschvirus maltsch</taxon>
    </lineage>
</organism>
<reference evidence="1" key="1">
    <citation type="submission" date="2020-04" db="EMBL/GenBank/DDBJ databases">
        <authorList>
            <person name="Chiriac C."/>
            <person name="Salcher M."/>
            <person name="Ghai R."/>
            <person name="Kavagutti S V."/>
        </authorList>
    </citation>
    <scope>NUCLEOTIDE SEQUENCE</scope>
</reference>
<sequence>MKHFTNAIVKAAHDAASQMTADLRHSATEHGWHPDVVNNMRVNYHSGEFKVDIHPDVKDRAFVHEFGDESTRPSAVIRKYDSQTKNAEATLLRSLGSYMGGKL</sequence>
<gene>
    <name evidence="1" type="ORF">UFOVP45_36</name>
</gene>
<accession>A0A6J5KN76</accession>
<name>A0A6J5KN76_9CAUD</name>
<proteinExistence type="predicted"/>
<evidence type="ECO:0000313" key="1">
    <source>
        <dbReference type="EMBL" id="CAB4123834.1"/>
    </source>
</evidence>
<protein>
    <submittedName>
        <fullName evidence="1">Uncharacterized protein</fullName>
    </submittedName>
</protein>
<dbReference type="EMBL" id="LR796175">
    <property type="protein sequence ID" value="CAB4123834.1"/>
    <property type="molecule type" value="Genomic_DNA"/>
</dbReference>